<feature type="region of interest" description="Disordered" evidence="1">
    <location>
        <begin position="16"/>
        <end position="38"/>
    </location>
</feature>
<protein>
    <submittedName>
        <fullName evidence="2">Uncharacterized protein</fullName>
    </submittedName>
</protein>
<feature type="compositionally biased region" description="Polar residues" evidence="1">
    <location>
        <begin position="22"/>
        <end position="38"/>
    </location>
</feature>
<reference evidence="2 3" key="1">
    <citation type="journal article" date="2021" name="Nat. Plants">
        <title>The Taxus genome provides insights into paclitaxel biosynthesis.</title>
        <authorList>
            <person name="Xiong X."/>
            <person name="Gou J."/>
            <person name="Liao Q."/>
            <person name="Li Y."/>
            <person name="Zhou Q."/>
            <person name="Bi G."/>
            <person name="Li C."/>
            <person name="Du R."/>
            <person name="Wang X."/>
            <person name="Sun T."/>
            <person name="Guo L."/>
            <person name="Liang H."/>
            <person name="Lu P."/>
            <person name="Wu Y."/>
            <person name="Zhang Z."/>
            <person name="Ro D.K."/>
            <person name="Shang Y."/>
            <person name="Huang S."/>
            <person name="Yan J."/>
        </authorList>
    </citation>
    <scope>NUCLEOTIDE SEQUENCE [LARGE SCALE GENOMIC DNA]</scope>
    <source>
        <strain evidence="2">Ta-2019</strain>
    </source>
</reference>
<keyword evidence="3" id="KW-1185">Reference proteome</keyword>
<name>A0AA38CGY7_TAXCH</name>
<evidence type="ECO:0000313" key="3">
    <source>
        <dbReference type="Proteomes" id="UP000824469"/>
    </source>
</evidence>
<feature type="non-terminal residue" evidence="2">
    <location>
        <position position="68"/>
    </location>
</feature>
<evidence type="ECO:0000256" key="1">
    <source>
        <dbReference type="SAM" id="MobiDB-lite"/>
    </source>
</evidence>
<gene>
    <name evidence="2" type="ORF">KI387_030210</name>
</gene>
<dbReference type="Proteomes" id="UP000824469">
    <property type="component" value="Unassembled WGS sequence"/>
</dbReference>
<comment type="caution">
    <text evidence="2">The sequence shown here is derived from an EMBL/GenBank/DDBJ whole genome shotgun (WGS) entry which is preliminary data.</text>
</comment>
<accession>A0AA38CGY7</accession>
<dbReference type="EMBL" id="JAHRHJ020000010">
    <property type="protein sequence ID" value="KAH9298528.1"/>
    <property type="molecule type" value="Genomic_DNA"/>
</dbReference>
<evidence type="ECO:0000313" key="2">
    <source>
        <dbReference type="EMBL" id="KAH9298528.1"/>
    </source>
</evidence>
<dbReference type="AlphaFoldDB" id="A0AA38CGY7"/>
<feature type="non-terminal residue" evidence="2">
    <location>
        <position position="1"/>
    </location>
</feature>
<proteinExistence type="predicted"/>
<organism evidence="2 3">
    <name type="scientific">Taxus chinensis</name>
    <name type="common">Chinese yew</name>
    <name type="synonym">Taxus wallichiana var. chinensis</name>
    <dbReference type="NCBI Taxonomy" id="29808"/>
    <lineage>
        <taxon>Eukaryota</taxon>
        <taxon>Viridiplantae</taxon>
        <taxon>Streptophyta</taxon>
        <taxon>Embryophyta</taxon>
        <taxon>Tracheophyta</taxon>
        <taxon>Spermatophyta</taxon>
        <taxon>Pinopsida</taxon>
        <taxon>Pinidae</taxon>
        <taxon>Conifers II</taxon>
        <taxon>Cupressales</taxon>
        <taxon>Taxaceae</taxon>
        <taxon>Taxus</taxon>
    </lineage>
</organism>
<sequence>KDNIEIFKLPKNKLYPEEEENSLASGNSDTISIKNKNNSSIGRSTVRWIQPPSTWHKLNFDGASKGKP</sequence>